<evidence type="ECO:0000256" key="6">
    <source>
        <dbReference type="ARBA" id="ARBA00040778"/>
    </source>
</evidence>
<accession>A0AAD9N1G3</accession>
<evidence type="ECO:0000313" key="10">
    <source>
        <dbReference type="EMBL" id="KAK2151541.1"/>
    </source>
</evidence>
<dbReference type="GO" id="GO:0016020">
    <property type="term" value="C:membrane"/>
    <property type="evidence" value="ECO:0007669"/>
    <property type="project" value="UniProtKB-SubCell"/>
</dbReference>
<dbReference type="GO" id="GO:0032981">
    <property type="term" value="P:mitochondrial respiratory chain complex I assembly"/>
    <property type="evidence" value="ECO:0007669"/>
    <property type="project" value="InterPro"/>
</dbReference>
<dbReference type="PANTHER" id="PTHR13002:SF1">
    <property type="entry name" value="COMPLEX I ASSEMBLY FACTOR TIMMDC1, MITOCHONDRIAL"/>
    <property type="match status" value="1"/>
</dbReference>
<reference evidence="10" key="1">
    <citation type="journal article" date="2023" name="Mol. Biol. Evol.">
        <title>Third-Generation Sequencing Reveals the Adaptive Role of the Epigenome in Three Deep-Sea Polychaetes.</title>
        <authorList>
            <person name="Perez M."/>
            <person name="Aroh O."/>
            <person name="Sun Y."/>
            <person name="Lan Y."/>
            <person name="Juniper S.K."/>
            <person name="Young C.R."/>
            <person name="Angers B."/>
            <person name="Qian P.Y."/>
        </authorList>
    </citation>
    <scope>NUCLEOTIDE SEQUENCE</scope>
    <source>
        <strain evidence="10">P08H-3</strain>
    </source>
</reference>
<evidence type="ECO:0000256" key="4">
    <source>
        <dbReference type="ARBA" id="ARBA00022989"/>
    </source>
</evidence>
<organism evidence="10 11">
    <name type="scientific">Paralvinella palmiformis</name>
    <dbReference type="NCBI Taxonomy" id="53620"/>
    <lineage>
        <taxon>Eukaryota</taxon>
        <taxon>Metazoa</taxon>
        <taxon>Spiralia</taxon>
        <taxon>Lophotrochozoa</taxon>
        <taxon>Annelida</taxon>
        <taxon>Polychaeta</taxon>
        <taxon>Sedentaria</taxon>
        <taxon>Canalipalpata</taxon>
        <taxon>Terebellida</taxon>
        <taxon>Terebelliformia</taxon>
        <taxon>Alvinellidae</taxon>
        <taxon>Paralvinella</taxon>
    </lineage>
</organism>
<evidence type="ECO:0000256" key="7">
    <source>
        <dbReference type="ARBA" id="ARBA00041344"/>
    </source>
</evidence>
<comment type="similarity">
    <text evidence="2">Belongs to the Tim17/Tim22/Tim23 family.</text>
</comment>
<keyword evidence="3 9" id="KW-0812">Transmembrane</keyword>
<evidence type="ECO:0000256" key="1">
    <source>
        <dbReference type="ARBA" id="ARBA00004141"/>
    </source>
</evidence>
<evidence type="ECO:0000256" key="5">
    <source>
        <dbReference type="ARBA" id="ARBA00023136"/>
    </source>
</evidence>
<keyword evidence="5 9" id="KW-0472">Membrane</keyword>
<sequence>MDGETKTHRLWRAFCTYSHPAHNAMTYPQVTKQNQPLYKDILKMLSPIQTLHAAEESEDKPKTSIEKLGQGRPAILISDEEIREYLSKESGKDRLKALFTKGNDGKPHPDLMAMSVVIQCSAGLVFMGTCVFGAKAAREAFLTKQHQVYTTKFMAQRAYNDALMIGAFKFGGKWALKTMLFTTLFLGVGGIFFYLTQTLGGETMQQRHYWRVQEKLRQKKEVELLNEPKPDNTVSPNMMETSERLPS</sequence>
<gene>
    <name evidence="10" type="ORF">LSH36_360g02030</name>
</gene>
<keyword evidence="11" id="KW-1185">Reference proteome</keyword>
<evidence type="ECO:0000313" key="11">
    <source>
        <dbReference type="Proteomes" id="UP001208570"/>
    </source>
</evidence>
<evidence type="ECO:0000256" key="8">
    <source>
        <dbReference type="SAM" id="MobiDB-lite"/>
    </source>
</evidence>
<feature type="region of interest" description="Disordered" evidence="8">
    <location>
        <begin position="223"/>
        <end position="247"/>
    </location>
</feature>
<protein>
    <recommendedName>
        <fullName evidence="6">Complex I assembly factor TIMMDC1, mitochondrial</fullName>
    </recommendedName>
    <alternativeName>
        <fullName evidence="7">Translocase of inner mitochondrial membrane domain-containing protein 1</fullName>
    </alternativeName>
</protein>
<name>A0AAD9N1G3_9ANNE</name>
<keyword evidence="4 9" id="KW-1133">Transmembrane helix</keyword>
<evidence type="ECO:0000256" key="3">
    <source>
        <dbReference type="ARBA" id="ARBA00022692"/>
    </source>
</evidence>
<dbReference type="EMBL" id="JAODUP010000360">
    <property type="protein sequence ID" value="KAK2151541.1"/>
    <property type="molecule type" value="Genomic_DNA"/>
</dbReference>
<evidence type="ECO:0000256" key="9">
    <source>
        <dbReference type="SAM" id="Phobius"/>
    </source>
</evidence>
<evidence type="ECO:0000256" key="2">
    <source>
        <dbReference type="ARBA" id="ARBA00008444"/>
    </source>
</evidence>
<dbReference type="GO" id="GO:0005739">
    <property type="term" value="C:mitochondrion"/>
    <property type="evidence" value="ECO:0007669"/>
    <property type="project" value="TreeGrafter"/>
</dbReference>
<comment type="caution">
    <text evidence="10">The sequence shown here is derived from an EMBL/GenBank/DDBJ whole genome shotgun (WGS) entry which is preliminary data.</text>
</comment>
<proteinExistence type="inferred from homology"/>
<dbReference type="Proteomes" id="UP001208570">
    <property type="component" value="Unassembled WGS sequence"/>
</dbReference>
<feature type="transmembrane region" description="Helical" evidence="9">
    <location>
        <begin position="174"/>
        <end position="195"/>
    </location>
</feature>
<dbReference type="AlphaFoldDB" id="A0AAD9N1G3"/>
<feature type="transmembrane region" description="Helical" evidence="9">
    <location>
        <begin position="111"/>
        <end position="134"/>
    </location>
</feature>
<comment type="subcellular location">
    <subcellularLocation>
        <location evidence="1">Membrane</location>
        <topology evidence="1">Multi-pass membrane protein</topology>
    </subcellularLocation>
</comment>
<dbReference type="InterPro" id="IPR055299">
    <property type="entry name" value="TIMMDC1"/>
</dbReference>
<dbReference type="PANTHER" id="PTHR13002">
    <property type="entry name" value="C3ORF1 PROTEIN-RELATED"/>
    <property type="match status" value="1"/>
</dbReference>